<evidence type="ECO:0008006" key="2">
    <source>
        <dbReference type="Google" id="ProtNLM"/>
    </source>
</evidence>
<gene>
    <name evidence="1" type="ORF">g.16084</name>
</gene>
<name>A0A1B6MRN1_9HEMI</name>
<accession>A0A1B6MRN1</accession>
<sequence>LDHNLLHSALLSATSLQRLILQNIASDSILTVVGSACKNLTVLDVAHSRQVTDVGLRQLFLQVEIRDKMQTTKCGKGKLKTMRWSCLRKLLRPLSHLGFSRHSETKLADVSFLLEYCESCNPLCKSLRVLNIANTGVTSAGVLLALRSAPGIHSLGDYCHMGRALEVYERACGPGNLPKSCLRSARSSRTNLHRLELLASACPELQRLSLSEPHHTPESLSLLPTTLTSLSLHGVPNSPIWVAKLFKFFEGPHGANLKELVIRFFLPEFLTQIDLGSVLKNCTNLRSLVLDGANVDWLTDGELRLPELENIHLGKSVTAKAVTNLMKSAPNLLRVHFYSCLDLTDEHLLKIRHPYLQCFYIYEASCISAETVNTLLANCSSLQSTGNLSNWGLSCDVMRSVVGLIHDNNFQLQLNGGSHWFCSPCFPSINQY</sequence>
<feature type="non-terminal residue" evidence="1">
    <location>
        <position position="1"/>
    </location>
</feature>
<dbReference type="InterPro" id="IPR032675">
    <property type="entry name" value="LRR_dom_sf"/>
</dbReference>
<protein>
    <recommendedName>
        <fullName evidence="2">F-box domain-containing protein</fullName>
    </recommendedName>
</protein>
<reference evidence="1" key="1">
    <citation type="submission" date="2015-11" db="EMBL/GenBank/DDBJ databases">
        <title>De novo transcriptome assembly of four potential Pierce s Disease insect vectors from Arizona vineyards.</title>
        <authorList>
            <person name="Tassone E.E."/>
        </authorList>
    </citation>
    <scope>NUCLEOTIDE SEQUENCE</scope>
</reference>
<proteinExistence type="predicted"/>
<dbReference type="AlphaFoldDB" id="A0A1B6MRN1"/>
<dbReference type="EMBL" id="GEBQ01001393">
    <property type="protein sequence ID" value="JAT38584.1"/>
    <property type="molecule type" value="Transcribed_RNA"/>
</dbReference>
<dbReference type="Gene3D" id="3.80.10.10">
    <property type="entry name" value="Ribonuclease Inhibitor"/>
    <property type="match status" value="2"/>
</dbReference>
<dbReference type="SUPFAM" id="SSF52047">
    <property type="entry name" value="RNI-like"/>
    <property type="match status" value="1"/>
</dbReference>
<organism evidence="1">
    <name type="scientific">Graphocephala atropunctata</name>
    <dbReference type="NCBI Taxonomy" id="36148"/>
    <lineage>
        <taxon>Eukaryota</taxon>
        <taxon>Metazoa</taxon>
        <taxon>Ecdysozoa</taxon>
        <taxon>Arthropoda</taxon>
        <taxon>Hexapoda</taxon>
        <taxon>Insecta</taxon>
        <taxon>Pterygota</taxon>
        <taxon>Neoptera</taxon>
        <taxon>Paraneoptera</taxon>
        <taxon>Hemiptera</taxon>
        <taxon>Auchenorrhyncha</taxon>
        <taxon>Membracoidea</taxon>
        <taxon>Cicadellidae</taxon>
        <taxon>Cicadellinae</taxon>
        <taxon>Cicadellini</taxon>
        <taxon>Graphocephala</taxon>
    </lineage>
</organism>
<evidence type="ECO:0000313" key="1">
    <source>
        <dbReference type="EMBL" id="JAT38584.1"/>
    </source>
</evidence>